<proteinExistence type="predicted"/>
<accession>A0ACC2VRX3</accession>
<name>A0ACC2VRX3_9TREE</name>
<gene>
    <name evidence="1" type="ORF">QFC20_005154</name>
</gene>
<sequence>MTMIGTAERTFVASEKRPLGLQNLGNTCYMNSSLQAIRTIPELDVALQEFKSSASSGEETLDAALTESLKNLFETMRNPTVTQECAVPLEVITALRQVAPQFQEKDQRGEYAMQDADETWTQTISSLHETLRPDSTAMSCVDQYLGVKLQQTLSCNEAPEEPPAIKFESASKLECNITIDTNHLLTGIKNVHSLNQIFKNQHQKNSPSLGRVAIYTQTSRLSRLPTNLAIHLVRLYWRADIQKKVKITRRVEFPLQLNVFDLLSEELKPIVAPIRVAVRDIQKGREARAKIRRSRTHGSVRVPAVLRQRSGDLESKTVTLMEADKLEDEVTLHRREEEKLRVLVRRTVGEREEQGPSWSGLYEMSGHYFAWTRQESSDDVIPGEEEWYKFNDEKVSMVGKDKIQALAGGGEDSVAYMLLYRAAM</sequence>
<organism evidence="1 2">
    <name type="scientific">Naganishia adeliensis</name>
    <dbReference type="NCBI Taxonomy" id="92952"/>
    <lineage>
        <taxon>Eukaryota</taxon>
        <taxon>Fungi</taxon>
        <taxon>Dikarya</taxon>
        <taxon>Basidiomycota</taxon>
        <taxon>Agaricomycotina</taxon>
        <taxon>Tremellomycetes</taxon>
        <taxon>Filobasidiales</taxon>
        <taxon>Filobasidiaceae</taxon>
        <taxon>Naganishia</taxon>
    </lineage>
</organism>
<comment type="caution">
    <text evidence="1">The sequence shown here is derived from an EMBL/GenBank/DDBJ whole genome shotgun (WGS) entry which is preliminary data.</text>
</comment>
<dbReference type="EMBL" id="JASBWS010000068">
    <property type="protein sequence ID" value="KAJ9101625.1"/>
    <property type="molecule type" value="Genomic_DNA"/>
</dbReference>
<evidence type="ECO:0000313" key="2">
    <source>
        <dbReference type="Proteomes" id="UP001230649"/>
    </source>
</evidence>
<keyword evidence="2" id="KW-1185">Reference proteome</keyword>
<evidence type="ECO:0000313" key="1">
    <source>
        <dbReference type="EMBL" id="KAJ9101625.1"/>
    </source>
</evidence>
<reference evidence="1" key="1">
    <citation type="submission" date="2023-04" db="EMBL/GenBank/DDBJ databases">
        <title>Draft Genome sequencing of Naganishia species isolated from polar environments using Oxford Nanopore Technology.</title>
        <authorList>
            <person name="Leo P."/>
            <person name="Venkateswaran K."/>
        </authorList>
    </citation>
    <scope>NUCLEOTIDE SEQUENCE</scope>
    <source>
        <strain evidence="1">MNA-CCFEE 5262</strain>
    </source>
</reference>
<protein>
    <submittedName>
        <fullName evidence="1">Uncharacterized protein</fullName>
    </submittedName>
</protein>
<dbReference type="Proteomes" id="UP001230649">
    <property type="component" value="Unassembled WGS sequence"/>
</dbReference>